<dbReference type="SUPFAM" id="SSF56801">
    <property type="entry name" value="Acetyl-CoA synthetase-like"/>
    <property type="match status" value="1"/>
</dbReference>
<organism evidence="5 6">
    <name type="scientific">Ophiocordyceps polyrhachis-furcata BCC 54312</name>
    <dbReference type="NCBI Taxonomy" id="1330021"/>
    <lineage>
        <taxon>Eukaryota</taxon>
        <taxon>Fungi</taxon>
        <taxon>Dikarya</taxon>
        <taxon>Ascomycota</taxon>
        <taxon>Pezizomycotina</taxon>
        <taxon>Sordariomycetes</taxon>
        <taxon>Hypocreomycetidae</taxon>
        <taxon>Hypocreales</taxon>
        <taxon>Ophiocordycipitaceae</taxon>
        <taxon>Ophiocordyceps</taxon>
    </lineage>
</organism>
<evidence type="ECO:0000313" key="5">
    <source>
        <dbReference type="EMBL" id="RCI16232.1"/>
    </source>
</evidence>
<name>A0A367LPR9_9HYPO</name>
<protein>
    <recommendedName>
        <fullName evidence="4">Carrier domain-containing protein</fullName>
    </recommendedName>
</protein>
<dbReference type="Gene3D" id="3.30.300.30">
    <property type="match status" value="1"/>
</dbReference>
<dbReference type="InterPro" id="IPR006162">
    <property type="entry name" value="Ppantetheine_attach_site"/>
</dbReference>
<dbReference type="SUPFAM" id="SSF52777">
    <property type="entry name" value="CoA-dependent acyltransferases"/>
    <property type="match status" value="1"/>
</dbReference>
<dbReference type="PANTHER" id="PTHR44845">
    <property type="entry name" value="CARRIER DOMAIN-CONTAINING PROTEIN"/>
    <property type="match status" value="1"/>
</dbReference>
<dbReference type="GO" id="GO:0016874">
    <property type="term" value="F:ligase activity"/>
    <property type="evidence" value="ECO:0007669"/>
    <property type="project" value="UniProtKB-KW"/>
</dbReference>
<evidence type="ECO:0000256" key="1">
    <source>
        <dbReference type="ARBA" id="ARBA00022450"/>
    </source>
</evidence>
<dbReference type="Gene3D" id="3.40.50.720">
    <property type="entry name" value="NAD(P)-binding Rossmann-like Domain"/>
    <property type="match status" value="1"/>
</dbReference>
<evidence type="ECO:0000256" key="2">
    <source>
        <dbReference type="ARBA" id="ARBA00022553"/>
    </source>
</evidence>
<dbReference type="SUPFAM" id="SSF47336">
    <property type="entry name" value="ACP-like"/>
    <property type="match status" value="1"/>
</dbReference>
<dbReference type="Proteomes" id="UP000253664">
    <property type="component" value="Unassembled WGS sequence"/>
</dbReference>
<evidence type="ECO:0000313" key="6">
    <source>
        <dbReference type="Proteomes" id="UP000253664"/>
    </source>
</evidence>
<dbReference type="FunFam" id="3.40.50.12780:FF:000014">
    <property type="entry name" value="Nonribosomal peptide synthetase 1"/>
    <property type="match status" value="1"/>
</dbReference>
<dbReference type="SUPFAM" id="SSF51735">
    <property type="entry name" value="NAD(P)-binding Rossmann-fold domains"/>
    <property type="match status" value="1"/>
</dbReference>
<dbReference type="Pfam" id="PF07993">
    <property type="entry name" value="NAD_binding_4"/>
    <property type="match status" value="1"/>
</dbReference>
<dbReference type="Pfam" id="PF00501">
    <property type="entry name" value="AMP-binding"/>
    <property type="match status" value="1"/>
</dbReference>
<dbReference type="InterPro" id="IPR010080">
    <property type="entry name" value="Thioester_reductase-like_dom"/>
</dbReference>
<gene>
    <name evidence="5" type="ORF">L249_3146</name>
</gene>
<dbReference type="Gene3D" id="3.40.50.12780">
    <property type="entry name" value="N-terminal domain of ligase-like"/>
    <property type="match status" value="1"/>
</dbReference>
<dbReference type="InterPro" id="IPR036291">
    <property type="entry name" value="NAD(P)-bd_dom_sf"/>
</dbReference>
<dbReference type="CDD" id="cd05918">
    <property type="entry name" value="A_NRPS_SidN3_like"/>
    <property type="match status" value="1"/>
</dbReference>
<dbReference type="AlphaFoldDB" id="A0A367LPR9"/>
<dbReference type="InterPro" id="IPR042099">
    <property type="entry name" value="ANL_N_sf"/>
</dbReference>
<sequence>MTTEGQINICIFKPLRGDDLPDDRPGRLSAHLETANIKCEESHVPSTSFILTAWALFLKTYLATTAVSFSTLGFRFDSPADEASENALVHSLEFKDHDTISDVLDRTLASTSWKPLDTTASPCFNTLLLYRSAETSTSETASQMDICLVVTDRRELGLSLDMNICGTKFSSSITYRLLHTYRHILVMLSTASLSQTIATLCPLTRDDLQQVRRWNQRPPRRHDACVHQVFERQARRRPSSPAVCSWDGELTYAELDKLSTKLAHELSRLAVGPEVFVPYSFEKSLYAVVATLAVLKAGGAFVPLDSSHPQDRLRSIVSRLGAKILLASPGTSSVFQGMSLHVLTVDQPLLDRLPDQTHDPETEVGPRNSAFVLFTSGSTGEPKGLVQEHSSVCTVNAAYGDSLFINENSRVLSFAAHTFDVSTVDVFATLSQGGCVCIPSEDGRLNDLVPVINEFRVNWVDLTPSFAVASIPCPEEVPTLETLVLAGEGVKREHLAHFVGKISRVINCYGPAEAGGCLAQVYKSVTCQPQTVGRPPKSARCWIVDVNNWRRLAPVGAAGELVIEGPTLARGYLNDARKTKSVFFSRSSWTRRRSYGRFYRTGDLVRYRPDGLINFVGRRDTQAKIRGQRVELTEVEDHLADDASVSLCLVEFPRSGVYADRLVGVIQPRLCCDDAVTLNLVPTETLVHSGFSVHDLAARLSRRVPTYMMPSQWLVVNSLPLTDSKKVDRRRVRNWLADMPVSVSGDPCPLIPLENKLALELSRKVSALAARGNERVKAALDGRTFDLAATGVDSIQVMTLSRWIHEVYGLKLSVNTLTASGLTIEKLAELIAALQNGHKQLEAFDMRGEVSSLSKLCSTPKSGRLQHLASTKAVLLTGGTGFLGIEILRQLLCNYDVDIMVHVRASSLHHGRDRVVSAANKAGWWSEAFHRRLEIWIGDLGHVKLGLREEQWNRLIGGDSMIDVIIHNGAAVRWNQAYESLRAQNTLSTVQLLEAMTSRRRTGRFVYVSGGQALTSEVDDEDQMMVNSVDLTGYAQTKMVSELLVKRFASSEPGRRHTVRIVKPSYIIGDAQTGRANQSDYLWGLTRSAIELGTYSRESLDGWLYVSSVDRVAEAVCQICKPGISTSSLVKMLDGLPMREFWDMLKRDFGYELEAVDGGEWWSSLLSHVERTGPGHCLWPLQHMLEAERGEVASKVTVLTPEMTEGTTRTLEAMRKNIQHLKEDARFFWNRGDGASV</sequence>
<keyword evidence="6" id="KW-1185">Reference proteome</keyword>
<proteinExistence type="predicted"/>
<dbReference type="InterPro" id="IPR010071">
    <property type="entry name" value="AA_adenyl_dom"/>
</dbReference>
<dbReference type="InterPro" id="IPR045851">
    <property type="entry name" value="AMP-bd_C_sf"/>
</dbReference>
<reference evidence="5 6" key="1">
    <citation type="journal article" date="2015" name="BMC Genomics">
        <title>Insights from the genome of Ophiocordyceps polyrhachis-furcata to pathogenicity and host specificity in insect fungi.</title>
        <authorList>
            <person name="Wichadakul D."/>
            <person name="Kobmoo N."/>
            <person name="Ingsriswang S."/>
            <person name="Tangphatsornruang S."/>
            <person name="Chantasingh D."/>
            <person name="Luangsa-ard J.J."/>
            <person name="Eurwilaichitr L."/>
        </authorList>
    </citation>
    <scope>NUCLEOTIDE SEQUENCE [LARGE SCALE GENOMIC DNA]</scope>
    <source>
        <strain evidence="5 6">BCC 54312</strain>
    </source>
</reference>
<accession>A0A367LPR9</accession>
<dbReference type="InterPro" id="IPR020845">
    <property type="entry name" value="AMP-binding_CS"/>
</dbReference>
<dbReference type="PANTHER" id="PTHR44845:SF4">
    <property type="entry name" value="NONRIBOSOMAL PEPTIDE SYNTHASE INPA"/>
    <property type="match status" value="1"/>
</dbReference>
<dbReference type="Gene3D" id="3.30.559.30">
    <property type="entry name" value="Nonribosomal peptide synthetase, condensation domain"/>
    <property type="match status" value="1"/>
</dbReference>
<dbReference type="PROSITE" id="PS50075">
    <property type="entry name" value="CARRIER"/>
    <property type="match status" value="1"/>
</dbReference>
<dbReference type="STRING" id="1330021.A0A367LPR9"/>
<dbReference type="PROSITE" id="PS00012">
    <property type="entry name" value="PHOSPHOPANTETHEINE"/>
    <property type="match status" value="1"/>
</dbReference>
<dbReference type="Pfam" id="PF00550">
    <property type="entry name" value="PP-binding"/>
    <property type="match status" value="1"/>
</dbReference>
<evidence type="ECO:0000259" key="4">
    <source>
        <dbReference type="PROSITE" id="PS50075"/>
    </source>
</evidence>
<keyword evidence="2" id="KW-0597">Phosphoprotein</keyword>
<dbReference type="NCBIfam" id="TIGR01733">
    <property type="entry name" value="AA-adenyl-dom"/>
    <property type="match status" value="1"/>
</dbReference>
<feature type="domain" description="Carrier" evidence="4">
    <location>
        <begin position="754"/>
        <end position="835"/>
    </location>
</feature>
<dbReference type="InterPro" id="IPR036736">
    <property type="entry name" value="ACP-like_sf"/>
</dbReference>
<dbReference type="InterPro" id="IPR000873">
    <property type="entry name" value="AMP-dep_synth/lig_dom"/>
</dbReference>
<dbReference type="PROSITE" id="PS00455">
    <property type="entry name" value="AMP_BINDING"/>
    <property type="match status" value="1"/>
</dbReference>
<dbReference type="EMBL" id="LKCN02000001">
    <property type="protein sequence ID" value="RCI16232.1"/>
    <property type="molecule type" value="Genomic_DNA"/>
</dbReference>
<comment type="caution">
    <text evidence="5">The sequence shown here is derived from an EMBL/GenBank/DDBJ whole genome shotgun (WGS) entry which is preliminary data.</text>
</comment>
<dbReference type="OrthoDB" id="4895341at2759"/>
<keyword evidence="1" id="KW-0596">Phosphopantetheine</keyword>
<dbReference type="NCBIfam" id="TIGR01746">
    <property type="entry name" value="Thioester-redct"/>
    <property type="match status" value="1"/>
</dbReference>
<keyword evidence="3" id="KW-0436">Ligase</keyword>
<dbReference type="InterPro" id="IPR013120">
    <property type="entry name" value="FAR_NAD-bd"/>
</dbReference>
<dbReference type="InterPro" id="IPR009081">
    <property type="entry name" value="PP-bd_ACP"/>
</dbReference>
<evidence type="ECO:0000256" key="3">
    <source>
        <dbReference type="ARBA" id="ARBA00022598"/>
    </source>
</evidence>